<dbReference type="RefSeq" id="WP_136576350.1">
    <property type="nucleotide sequence ID" value="NZ_STFF01000001.1"/>
</dbReference>
<protein>
    <submittedName>
        <fullName evidence="2">Uncharacterized protein</fullName>
    </submittedName>
</protein>
<keyword evidence="3" id="KW-1185">Reference proteome</keyword>
<dbReference type="AlphaFoldDB" id="A0A4S8I4V9"/>
<dbReference type="EMBL" id="STFF01000001">
    <property type="protein sequence ID" value="THU41862.1"/>
    <property type="molecule type" value="Genomic_DNA"/>
</dbReference>
<name>A0A4S8I4V9_9BACT</name>
<reference evidence="2 3" key="1">
    <citation type="submission" date="2019-04" db="EMBL/GenBank/DDBJ databases">
        <title>Niastella caeni sp. nov., isolated from activated sludge.</title>
        <authorList>
            <person name="Sheng M."/>
        </authorList>
    </citation>
    <scope>NUCLEOTIDE SEQUENCE [LARGE SCALE GENOMIC DNA]</scope>
    <source>
        <strain evidence="2 3">HX-2-15</strain>
    </source>
</reference>
<sequence>MSVNEDFSDNSELYENSKPEDRLNVSTLEKYLNDYGPERLRGYLDALTHLSDSVAEAIYKDISGNTVLPHKPKIAVQNVEQLFSNYSYLKLEMTKLLNKGAQPAASTNNPAVKPE</sequence>
<evidence type="ECO:0000313" key="3">
    <source>
        <dbReference type="Proteomes" id="UP000306918"/>
    </source>
</evidence>
<organism evidence="2 3">
    <name type="scientific">Niastella caeni</name>
    <dbReference type="NCBI Taxonomy" id="2569763"/>
    <lineage>
        <taxon>Bacteria</taxon>
        <taxon>Pseudomonadati</taxon>
        <taxon>Bacteroidota</taxon>
        <taxon>Chitinophagia</taxon>
        <taxon>Chitinophagales</taxon>
        <taxon>Chitinophagaceae</taxon>
        <taxon>Niastella</taxon>
    </lineage>
</organism>
<feature type="region of interest" description="Disordered" evidence="1">
    <location>
        <begin position="1"/>
        <end position="20"/>
    </location>
</feature>
<feature type="compositionally biased region" description="Polar residues" evidence="1">
    <location>
        <begin position="1"/>
        <end position="14"/>
    </location>
</feature>
<gene>
    <name evidence="2" type="ORF">FAM09_07115</name>
</gene>
<proteinExistence type="predicted"/>
<evidence type="ECO:0000256" key="1">
    <source>
        <dbReference type="SAM" id="MobiDB-lite"/>
    </source>
</evidence>
<evidence type="ECO:0000313" key="2">
    <source>
        <dbReference type="EMBL" id="THU41862.1"/>
    </source>
</evidence>
<accession>A0A4S8I4V9</accession>
<dbReference type="Proteomes" id="UP000306918">
    <property type="component" value="Unassembled WGS sequence"/>
</dbReference>
<comment type="caution">
    <text evidence="2">The sequence shown here is derived from an EMBL/GenBank/DDBJ whole genome shotgun (WGS) entry which is preliminary data.</text>
</comment>